<sequence length="244" mass="25304">MLGGSFRRLAPRARVGAMQYGAATIQQEPGMWNREELGGLRGHLAEVIARSHIVLEHVTRALCDSGTSAASALPDAEKALYLLRQAVDDQALAIEETRVVPPMAAVPTIVVAAQVNADAEGVAGLAGRLAEIAGSRPGRPAIPADVQAVVCRMGQACVDMMATAVSAGRSPRADTAARIAAADAEVRRLGQRLHQLLLHDSAPIEVDAALDAALAGRYYARCAELAGSMARHASPGAHSGQAGQ</sequence>
<evidence type="ECO:0000313" key="2">
    <source>
        <dbReference type="EMBL" id="GGM68491.1"/>
    </source>
</evidence>
<comment type="caution">
    <text evidence="2">The sequence shown here is derived from an EMBL/GenBank/DDBJ whole genome shotgun (WGS) entry which is preliminary data.</text>
</comment>
<keyword evidence="3" id="KW-1185">Reference proteome</keyword>
<dbReference type="Pfam" id="PF01895">
    <property type="entry name" value="PhoU"/>
    <property type="match status" value="1"/>
</dbReference>
<dbReference type="InterPro" id="IPR038078">
    <property type="entry name" value="PhoU-like_sf"/>
</dbReference>
<organism evidence="2 3">
    <name type="scientific">Dactylosporangium sucinum</name>
    <dbReference type="NCBI Taxonomy" id="1424081"/>
    <lineage>
        <taxon>Bacteria</taxon>
        <taxon>Bacillati</taxon>
        <taxon>Actinomycetota</taxon>
        <taxon>Actinomycetes</taxon>
        <taxon>Micromonosporales</taxon>
        <taxon>Micromonosporaceae</taxon>
        <taxon>Dactylosporangium</taxon>
    </lineage>
</organism>
<name>A0A917U9F6_9ACTN</name>
<evidence type="ECO:0000313" key="3">
    <source>
        <dbReference type="Proteomes" id="UP000642070"/>
    </source>
</evidence>
<evidence type="ECO:0000259" key="1">
    <source>
        <dbReference type="Pfam" id="PF01895"/>
    </source>
</evidence>
<dbReference type="Gene3D" id="1.20.58.220">
    <property type="entry name" value="Phosphate transport system protein phou homolog 2, domain 2"/>
    <property type="match status" value="1"/>
</dbReference>
<dbReference type="Proteomes" id="UP000642070">
    <property type="component" value="Unassembled WGS sequence"/>
</dbReference>
<feature type="domain" description="PhoU" evidence="1">
    <location>
        <begin position="151"/>
        <end position="231"/>
    </location>
</feature>
<gene>
    <name evidence="2" type="ORF">GCM10007977_082770</name>
</gene>
<dbReference type="EMBL" id="BMPI01000057">
    <property type="protein sequence ID" value="GGM68491.1"/>
    <property type="molecule type" value="Genomic_DNA"/>
</dbReference>
<dbReference type="AlphaFoldDB" id="A0A917U9F6"/>
<protein>
    <recommendedName>
        <fullName evidence="1">PhoU domain-containing protein</fullName>
    </recommendedName>
</protein>
<proteinExistence type="predicted"/>
<reference evidence="2" key="2">
    <citation type="submission" date="2020-09" db="EMBL/GenBank/DDBJ databases">
        <authorList>
            <person name="Sun Q."/>
            <person name="Ohkuma M."/>
        </authorList>
    </citation>
    <scope>NUCLEOTIDE SEQUENCE</scope>
    <source>
        <strain evidence="2">JCM 19831</strain>
    </source>
</reference>
<accession>A0A917U9F6</accession>
<dbReference type="InterPro" id="IPR026022">
    <property type="entry name" value="PhoU_dom"/>
</dbReference>
<reference evidence="2" key="1">
    <citation type="journal article" date="2014" name="Int. J. Syst. Evol. Microbiol.">
        <title>Complete genome sequence of Corynebacterium casei LMG S-19264T (=DSM 44701T), isolated from a smear-ripened cheese.</title>
        <authorList>
            <consortium name="US DOE Joint Genome Institute (JGI-PGF)"/>
            <person name="Walter F."/>
            <person name="Albersmeier A."/>
            <person name="Kalinowski J."/>
            <person name="Ruckert C."/>
        </authorList>
    </citation>
    <scope>NUCLEOTIDE SEQUENCE</scope>
    <source>
        <strain evidence="2">JCM 19831</strain>
    </source>
</reference>
<dbReference type="SUPFAM" id="SSF109755">
    <property type="entry name" value="PhoU-like"/>
    <property type="match status" value="1"/>
</dbReference>